<gene>
    <name evidence="1" type="primary">RvY_09133-1</name>
    <name evidence="1" type="synonym">RvY_09133.1</name>
    <name evidence="1" type="ORF">RvY_09133</name>
</gene>
<reference evidence="1 2" key="1">
    <citation type="journal article" date="2016" name="Nat. Commun.">
        <title>Extremotolerant tardigrade genome and improved radiotolerance of human cultured cells by tardigrade-unique protein.</title>
        <authorList>
            <person name="Hashimoto T."/>
            <person name="Horikawa D.D."/>
            <person name="Saito Y."/>
            <person name="Kuwahara H."/>
            <person name="Kozuka-Hata H."/>
            <person name="Shin-I T."/>
            <person name="Minakuchi Y."/>
            <person name="Ohishi K."/>
            <person name="Motoyama A."/>
            <person name="Aizu T."/>
            <person name="Enomoto A."/>
            <person name="Kondo K."/>
            <person name="Tanaka S."/>
            <person name="Hara Y."/>
            <person name="Koshikawa S."/>
            <person name="Sagara H."/>
            <person name="Miura T."/>
            <person name="Yokobori S."/>
            <person name="Miyagawa K."/>
            <person name="Suzuki Y."/>
            <person name="Kubo T."/>
            <person name="Oyama M."/>
            <person name="Kohara Y."/>
            <person name="Fujiyama A."/>
            <person name="Arakawa K."/>
            <person name="Katayama T."/>
            <person name="Toyoda A."/>
            <person name="Kunieda T."/>
        </authorList>
    </citation>
    <scope>NUCLEOTIDE SEQUENCE [LARGE SCALE GENOMIC DNA]</scope>
    <source>
        <strain evidence="1 2">YOKOZUNA-1</strain>
    </source>
</reference>
<proteinExistence type="predicted"/>
<dbReference type="Proteomes" id="UP000186922">
    <property type="component" value="Unassembled WGS sequence"/>
</dbReference>
<evidence type="ECO:0000313" key="2">
    <source>
        <dbReference type="Proteomes" id="UP000186922"/>
    </source>
</evidence>
<name>A0A1D1V891_RAMVA</name>
<dbReference type="EMBL" id="BDGG01000004">
    <property type="protein sequence ID" value="GAU97911.1"/>
    <property type="molecule type" value="Genomic_DNA"/>
</dbReference>
<dbReference type="AlphaFoldDB" id="A0A1D1V891"/>
<keyword evidence="2" id="KW-1185">Reference proteome</keyword>
<protein>
    <submittedName>
        <fullName evidence="1">Uncharacterized protein</fullName>
    </submittedName>
</protein>
<evidence type="ECO:0000313" key="1">
    <source>
        <dbReference type="EMBL" id="GAU97911.1"/>
    </source>
</evidence>
<accession>A0A1D1V891</accession>
<sequence length="52" mass="5707">MGDCSRGDGASGAYACKAACNNRRTYFTKRPVSGVYYRVGLKFGDIACKEYK</sequence>
<comment type="caution">
    <text evidence="1">The sequence shown here is derived from an EMBL/GenBank/DDBJ whole genome shotgun (WGS) entry which is preliminary data.</text>
</comment>
<organism evidence="1 2">
    <name type="scientific">Ramazzottius varieornatus</name>
    <name type="common">Water bear</name>
    <name type="synonym">Tardigrade</name>
    <dbReference type="NCBI Taxonomy" id="947166"/>
    <lineage>
        <taxon>Eukaryota</taxon>
        <taxon>Metazoa</taxon>
        <taxon>Ecdysozoa</taxon>
        <taxon>Tardigrada</taxon>
        <taxon>Eutardigrada</taxon>
        <taxon>Parachela</taxon>
        <taxon>Hypsibioidea</taxon>
        <taxon>Ramazzottiidae</taxon>
        <taxon>Ramazzottius</taxon>
    </lineage>
</organism>